<accession>A0A2T1HRI3</accession>
<evidence type="ECO:0000313" key="3">
    <source>
        <dbReference type="EMBL" id="PSC04274.1"/>
    </source>
</evidence>
<proteinExistence type="predicted"/>
<keyword evidence="1" id="KW-0812">Transmembrane</keyword>
<protein>
    <submittedName>
        <fullName evidence="3">Acyltransferase</fullName>
    </submittedName>
</protein>
<keyword evidence="1" id="KW-0472">Membrane</keyword>
<dbReference type="OrthoDB" id="9807745at2"/>
<evidence type="ECO:0000259" key="2">
    <source>
        <dbReference type="Pfam" id="PF01757"/>
    </source>
</evidence>
<keyword evidence="1" id="KW-1133">Transmembrane helix</keyword>
<dbReference type="RefSeq" id="WP_106337800.1">
    <property type="nucleotide sequence ID" value="NZ_PVZS01000015.1"/>
</dbReference>
<keyword evidence="3" id="KW-0808">Transferase</keyword>
<sequence>MQTQSRLEGLDAMRAVAVAAVILFHFGYRGAHHDILQAPLGPAVWPVAKYGYLGVQLFFVISGFIIARSAAARSPVGFGLARLIRIYPAFLFCMTLTALATVALGSPRFSVSLPQWAANLAVASPILGQPHVDGAYWSLVYELIFYGWIGLALAAQVFPRRIAILVAAWLVITVANWHFGSPIVRKLFLTDQSGFFAAGLMIFEMTRTGRIAASLPLLGAATAVAVAQSVMGAREVGALYSDTLDPFLVGGLSVAAVAGVWISLMLKSSARTRAMLAAMGGCTYPLYLLHQQIGYMALNSLAPAVPLWTAYGVTVVGLIAGAYAVFRYVEGPAQRRLQRLASARMDGARTRAPLAQEAV</sequence>
<feature type="transmembrane region" description="Helical" evidence="1">
    <location>
        <begin position="273"/>
        <end position="290"/>
    </location>
</feature>
<organism evidence="3 4">
    <name type="scientific">Alsobacter soli</name>
    <dbReference type="NCBI Taxonomy" id="2109933"/>
    <lineage>
        <taxon>Bacteria</taxon>
        <taxon>Pseudomonadati</taxon>
        <taxon>Pseudomonadota</taxon>
        <taxon>Alphaproteobacteria</taxon>
        <taxon>Hyphomicrobiales</taxon>
        <taxon>Alsobacteraceae</taxon>
        <taxon>Alsobacter</taxon>
    </lineage>
</organism>
<dbReference type="GO" id="GO:0016747">
    <property type="term" value="F:acyltransferase activity, transferring groups other than amino-acyl groups"/>
    <property type="evidence" value="ECO:0007669"/>
    <property type="project" value="InterPro"/>
</dbReference>
<dbReference type="InterPro" id="IPR002656">
    <property type="entry name" value="Acyl_transf_3_dom"/>
</dbReference>
<evidence type="ECO:0000313" key="4">
    <source>
        <dbReference type="Proteomes" id="UP000239772"/>
    </source>
</evidence>
<feature type="domain" description="Acyltransferase 3" evidence="2">
    <location>
        <begin position="8"/>
        <end position="325"/>
    </location>
</feature>
<dbReference type="GO" id="GO:0016020">
    <property type="term" value="C:membrane"/>
    <property type="evidence" value="ECO:0007669"/>
    <property type="project" value="TreeGrafter"/>
</dbReference>
<dbReference type="GO" id="GO:0009103">
    <property type="term" value="P:lipopolysaccharide biosynthetic process"/>
    <property type="evidence" value="ECO:0007669"/>
    <property type="project" value="TreeGrafter"/>
</dbReference>
<feature type="transmembrane region" description="Helical" evidence="1">
    <location>
        <begin position="12"/>
        <end position="30"/>
    </location>
</feature>
<evidence type="ECO:0000256" key="1">
    <source>
        <dbReference type="SAM" id="Phobius"/>
    </source>
</evidence>
<feature type="transmembrane region" description="Helical" evidence="1">
    <location>
        <begin position="310"/>
        <end position="329"/>
    </location>
</feature>
<dbReference type="InterPro" id="IPR050879">
    <property type="entry name" value="Acyltransferase_3"/>
</dbReference>
<feature type="transmembrane region" description="Helical" evidence="1">
    <location>
        <begin position="246"/>
        <end position="266"/>
    </location>
</feature>
<dbReference type="PANTHER" id="PTHR23028:SF53">
    <property type="entry name" value="ACYL_TRANSF_3 DOMAIN-CONTAINING PROTEIN"/>
    <property type="match status" value="1"/>
</dbReference>
<dbReference type="Proteomes" id="UP000239772">
    <property type="component" value="Unassembled WGS sequence"/>
</dbReference>
<feature type="transmembrane region" description="Helical" evidence="1">
    <location>
        <begin position="135"/>
        <end position="155"/>
    </location>
</feature>
<dbReference type="AlphaFoldDB" id="A0A2T1HRI3"/>
<dbReference type="PANTHER" id="PTHR23028">
    <property type="entry name" value="ACETYLTRANSFERASE"/>
    <property type="match status" value="1"/>
</dbReference>
<gene>
    <name evidence="3" type="ORF">SLNSH_14890</name>
</gene>
<feature type="transmembrane region" description="Helical" evidence="1">
    <location>
        <begin position="83"/>
        <end position="104"/>
    </location>
</feature>
<comment type="caution">
    <text evidence="3">The sequence shown here is derived from an EMBL/GenBank/DDBJ whole genome shotgun (WGS) entry which is preliminary data.</text>
</comment>
<dbReference type="EMBL" id="PVZS01000015">
    <property type="protein sequence ID" value="PSC04274.1"/>
    <property type="molecule type" value="Genomic_DNA"/>
</dbReference>
<keyword evidence="4" id="KW-1185">Reference proteome</keyword>
<feature type="transmembrane region" description="Helical" evidence="1">
    <location>
        <begin position="215"/>
        <end position="234"/>
    </location>
</feature>
<dbReference type="Pfam" id="PF01757">
    <property type="entry name" value="Acyl_transf_3"/>
    <property type="match status" value="1"/>
</dbReference>
<name>A0A2T1HRI3_9HYPH</name>
<feature type="transmembrane region" description="Helical" evidence="1">
    <location>
        <begin position="50"/>
        <end position="71"/>
    </location>
</feature>
<keyword evidence="3" id="KW-0012">Acyltransferase</keyword>
<reference evidence="4" key="1">
    <citation type="submission" date="2018-03" db="EMBL/GenBank/DDBJ databases">
        <authorList>
            <person name="Sun L."/>
            <person name="Liu H."/>
            <person name="Chen W."/>
            <person name="Huang K."/>
            <person name="Liu W."/>
            <person name="Gao X."/>
        </authorList>
    </citation>
    <scope>NUCLEOTIDE SEQUENCE [LARGE SCALE GENOMIC DNA]</scope>
    <source>
        <strain evidence="4">SH9</strain>
    </source>
</reference>